<organism evidence="2 3">
    <name type="scientific">Plantibacter flavus</name>
    <dbReference type="NCBI Taxonomy" id="150123"/>
    <lineage>
        <taxon>Bacteria</taxon>
        <taxon>Bacillati</taxon>
        <taxon>Actinomycetota</taxon>
        <taxon>Actinomycetes</taxon>
        <taxon>Micrococcales</taxon>
        <taxon>Microbacteriaceae</taxon>
        <taxon>Plantibacter</taxon>
    </lineage>
</organism>
<dbReference type="EMBL" id="RKHL01000002">
    <property type="protein sequence ID" value="ROR76009.1"/>
    <property type="molecule type" value="Genomic_DNA"/>
</dbReference>
<proteinExistence type="predicted"/>
<dbReference type="AlphaFoldDB" id="A0A3N2BL73"/>
<evidence type="ECO:0000313" key="2">
    <source>
        <dbReference type="EMBL" id="ROR76009.1"/>
    </source>
</evidence>
<feature type="region of interest" description="Disordered" evidence="1">
    <location>
        <begin position="1"/>
        <end position="20"/>
    </location>
</feature>
<reference evidence="2 3" key="1">
    <citation type="submission" date="2018-11" db="EMBL/GenBank/DDBJ databases">
        <title>Sequencing the genomes of 1000 actinobacteria strains.</title>
        <authorList>
            <person name="Klenk H.-P."/>
        </authorList>
    </citation>
    <scope>NUCLEOTIDE SEQUENCE [LARGE SCALE GENOMIC DNA]</scope>
    <source>
        <strain evidence="2 3">DSM 14012</strain>
    </source>
</reference>
<comment type="caution">
    <text evidence="2">The sequence shown here is derived from an EMBL/GenBank/DDBJ whole genome shotgun (WGS) entry which is preliminary data.</text>
</comment>
<name>A0A3N2BL73_9MICO</name>
<accession>A0A3N2BL73</accession>
<keyword evidence="3" id="KW-1185">Reference proteome</keyword>
<protein>
    <submittedName>
        <fullName evidence="2">Uncharacterized protein</fullName>
    </submittedName>
</protein>
<gene>
    <name evidence="2" type="ORF">EDD42_3961</name>
</gene>
<dbReference type="Proteomes" id="UP000266915">
    <property type="component" value="Unassembled WGS sequence"/>
</dbReference>
<sequence>MLDRTYPSGSTLSSPVRERHNAERVSFRICAMDDAHGEDVPFAAVVATITSPAHGTAEHPRGTWQSGIPLCQSCSDRYQQEMPFGFYMVDRVLPMICQNCGLPSPCNDCDDTD</sequence>
<evidence type="ECO:0000256" key="1">
    <source>
        <dbReference type="SAM" id="MobiDB-lite"/>
    </source>
</evidence>
<evidence type="ECO:0000313" key="3">
    <source>
        <dbReference type="Proteomes" id="UP000266915"/>
    </source>
</evidence>